<keyword evidence="2" id="KW-1185">Reference proteome</keyword>
<proteinExistence type="predicted"/>
<protein>
    <submittedName>
        <fullName evidence="1">Uncharacterized protein</fullName>
    </submittedName>
</protein>
<sequence length="194" mass="21097">MKEGGENNENGAEKKKGIAVGTWGGNGGSAWDDGGSYNGVREITIVHARCIDSIKVVYDKNGKPFVAEKHGGVGGSKTSQIKLQFPEEYLISISGYISPVVHGGSPVIRSLTFKSNRRTFGPYGVEEGTPFSLPIEGGKIVGFKGRSGWYLDSIGCYLSRVQSEKVFQKVSQKLMRRFTSPIAYIPKDGEEKSR</sequence>
<evidence type="ECO:0000313" key="2">
    <source>
        <dbReference type="Proteomes" id="UP001060085"/>
    </source>
</evidence>
<evidence type="ECO:0000313" key="1">
    <source>
        <dbReference type="EMBL" id="KAI5651205.1"/>
    </source>
</evidence>
<organism evidence="1 2">
    <name type="scientific">Catharanthus roseus</name>
    <name type="common">Madagascar periwinkle</name>
    <name type="synonym">Vinca rosea</name>
    <dbReference type="NCBI Taxonomy" id="4058"/>
    <lineage>
        <taxon>Eukaryota</taxon>
        <taxon>Viridiplantae</taxon>
        <taxon>Streptophyta</taxon>
        <taxon>Embryophyta</taxon>
        <taxon>Tracheophyta</taxon>
        <taxon>Spermatophyta</taxon>
        <taxon>Magnoliopsida</taxon>
        <taxon>eudicotyledons</taxon>
        <taxon>Gunneridae</taxon>
        <taxon>Pentapetalae</taxon>
        <taxon>asterids</taxon>
        <taxon>lamiids</taxon>
        <taxon>Gentianales</taxon>
        <taxon>Apocynaceae</taxon>
        <taxon>Rauvolfioideae</taxon>
        <taxon>Vinceae</taxon>
        <taxon>Catharanthinae</taxon>
        <taxon>Catharanthus</taxon>
    </lineage>
</organism>
<dbReference type="Proteomes" id="UP001060085">
    <property type="component" value="Linkage Group LG08"/>
</dbReference>
<name>A0ACB9ZXU6_CATRO</name>
<gene>
    <name evidence="1" type="ORF">M9H77_37210</name>
</gene>
<reference evidence="2" key="1">
    <citation type="journal article" date="2023" name="Nat. Plants">
        <title>Single-cell RNA sequencing provides a high-resolution roadmap for understanding the multicellular compartmentation of specialized metabolism.</title>
        <authorList>
            <person name="Sun S."/>
            <person name="Shen X."/>
            <person name="Li Y."/>
            <person name="Li Y."/>
            <person name="Wang S."/>
            <person name="Li R."/>
            <person name="Zhang H."/>
            <person name="Shen G."/>
            <person name="Guo B."/>
            <person name="Wei J."/>
            <person name="Xu J."/>
            <person name="St-Pierre B."/>
            <person name="Chen S."/>
            <person name="Sun C."/>
        </authorList>
    </citation>
    <scope>NUCLEOTIDE SEQUENCE [LARGE SCALE GENOMIC DNA]</scope>
</reference>
<accession>A0ACB9ZXU6</accession>
<dbReference type="EMBL" id="CM044708">
    <property type="protein sequence ID" value="KAI5651205.1"/>
    <property type="molecule type" value="Genomic_DNA"/>
</dbReference>
<comment type="caution">
    <text evidence="1">The sequence shown here is derived from an EMBL/GenBank/DDBJ whole genome shotgun (WGS) entry which is preliminary data.</text>
</comment>